<dbReference type="PANTHER" id="PTHR40547">
    <property type="entry name" value="SLL0298 PROTEIN"/>
    <property type="match status" value="1"/>
</dbReference>
<name>A0A7W6CLF7_9SPHN</name>
<reference evidence="3 4" key="1">
    <citation type="submission" date="2020-08" db="EMBL/GenBank/DDBJ databases">
        <title>Genomic Encyclopedia of Type Strains, Phase IV (KMG-IV): sequencing the most valuable type-strain genomes for metagenomic binning, comparative biology and taxonomic classification.</title>
        <authorList>
            <person name="Goeker M."/>
        </authorList>
    </citation>
    <scope>NUCLEOTIDE SEQUENCE [LARGE SCALE GENOMIC DNA]</scope>
    <source>
        <strain evidence="3 4">DSM 27057</strain>
    </source>
</reference>
<accession>A0A7W6CLF7</accession>
<dbReference type="Proteomes" id="UP000548867">
    <property type="component" value="Unassembled WGS sequence"/>
</dbReference>
<dbReference type="InterPro" id="IPR018639">
    <property type="entry name" value="DUF2062"/>
</dbReference>
<keyword evidence="1" id="KW-0812">Transmembrane</keyword>
<dbReference type="EMBL" id="JACIDX010000010">
    <property type="protein sequence ID" value="MBB3955910.1"/>
    <property type="molecule type" value="Genomic_DNA"/>
</dbReference>
<evidence type="ECO:0000313" key="4">
    <source>
        <dbReference type="Proteomes" id="UP000548867"/>
    </source>
</evidence>
<feature type="transmembrane region" description="Helical" evidence="1">
    <location>
        <begin position="146"/>
        <end position="170"/>
    </location>
</feature>
<feature type="domain" description="DUF2062" evidence="2">
    <location>
        <begin position="31"/>
        <end position="175"/>
    </location>
</feature>
<evidence type="ECO:0000313" key="3">
    <source>
        <dbReference type="EMBL" id="MBB3955910.1"/>
    </source>
</evidence>
<evidence type="ECO:0000256" key="1">
    <source>
        <dbReference type="SAM" id="Phobius"/>
    </source>
</evidence>
<keyword evidence="1" id="KW-0472">Membrane</keyword>
<dbReference type="Pfam" id="PF09835">
    <property type="entry name" value="DUF2062"/>
    <property type="match status" value="1"/>
</dbReference>
<dbReference type="PANTHER" id="PTHR40547:SF1">
    <property type="entry name" value="SLL0298 PROTEIN"/>
    <property type="match status" value="1"/>
</dbReference>
<organism evidence="3 4">
    <name type="scientific">Novosphingobium sediminicola</name>
    <dbReference type="NCBI Taxonomy" id="563162"/>
    <lineage>
        <taxon>Bacteria</taxon>
        <taxon>Pseudomonadati</taxon>
        <taxon>Pseudomonadota</taxon>
        <taxon>Alphaproteobacteria</taxon>
        <taxon>Sphingomonadales</taxon>
        <taxon>Sphingomonadaceae</taxon>
        <taxon>Novosphingobium</taxon>
    </lineage>
</organism>
<dbReference type="AlphaFoldDB" id="A0A7W6CLF7"/>
<dbReference type="RefSeq" id="WP_343059108.1">
    <property type="nucleotide sequence ID" value="NZ_JACIDX010000010.1"/>
</dbReference>
<sequence>MSGRRLVSLSNWARNLLPTRSALEKSRIIAPFAHLVLRADLWRFNRRSVPRGVAVGLLVGIFALIPGVQLVGAALMCVPWRGNIPLAGAMTFLSNPATTPFIMVGAISVGNNFGFHADLNALDHLYRSGAGLTEWGRWLLSDGAPALLLGLGVISLVSAAVGYVVAALVWRRVVLVRHARRRQRAGAQG</sequence>
<keyword evidence="4" id="KW-1185">Reference proteome</keyword>
<feature type="transmembrane region" description="Helical" evidence="1">
    <location>
        <begin position="53"/>
        <end position="76"/>
    </location>
</feature>
<evidence type="ECO:0000259" key="2">
    <source>
        <dbReference type="Pfam" id="PF09835"/>
    </source>
</evidence>
<keyword evidence="1" id="KW-1133">Transmembrane helix</keyword>
<gene>
    <name evidence="3" type="ORF">GGR38_002866</name>
</gene>
<proteinExistence type="predicted"/>
<protein>
    <recommendedName>
        <fullName evidence="2">DUF2062 domain-containing protein</fullName>
    </recommendedName>
</protein>
<comment type="caution">
    <text evidence="3">The sequence shown here is derived from an EMBL/GenBank/DDBJ whole genome shotgun (WGS) entry which is preliminary data.</text>
</comment>